<dbReference type="RefSeq" id="WP_200238553.1">
    <property type="nucleotide sequence ID" value="NZ_NRRY01000003.1"/>
</dbReference>
<sequence>MPTPQPALASSGFFPPPLSPQGGEVPGFSGLNLRLPRQCSRDNDWLVALCEANRELRIERSSQGDIVIMPPTGAETGARNAELTRLFGNWAATDRRGRVFDSSTGFLLPNGAMRSPDLAWVRNARLAKLSAEQKRAFLPLAPDVVIELASASDHPEALHAKMREWRDNGVGLGWLILPQDRHLWQYAPDSDPICLQDPTELREGELLPGLALSMAGIWEAGF</sequence>
<keyword evidence="4" id="KW-1185">Reference proteome</keyword>
<reference evidence="3 4" key="1">
    <citation type="journal article" date="2020" name="Microorganisms">
        <title>Osmotic Adaptation and Compatible Solute Biosynthesis of Phototrophic Bacteria as Revealed from Genome Analyses.</title>
        <authorList>
            <person name="Imhoff J.F."/>
            <person name="Rahn T."/>
            <person name="Kunzel S."/>
            <person name="Keller A."/>
            <person name="Neulinger S.C."/>
        </authorList>
    </citation>
    <scope>NUCLEOTIDE SEQUENCE [LARGE SCALE GENOMIC DNA]</scope>
    <source>
        <strain evidence="3 4">DSM 25653</strain>
    </source>
</reference>
<dbReference type="Pfam" id="PF05685">
    <property type="entry name" value="Uma2"/>
    <property type="match status" value="1"/>
</dbReference>
<feature type="domain" description="Putative restriction endonuclease" evidence="2">
    <location>
        <begin position="48"/>
        <end position="215"/>
    </location>
</feature>
<accession>A0A9X1B2K7</accession>
<feature type="region of interest" description="Disordered" evidence="1">
    <location>
        <begin position="1"/>
        <end position="21"/>
    </location>
</feature>
<dbReference type="InterPro" id="IPR012296">
    <property type="entry name" value="Nuclease_put_TT1808"/>
</dbReference>
<dbReference type="Gene3D" id="3.90.1570.10">
    <property type="entry name" value="tt1808, chain A"/>
    <property type="match status" value="1"/>
</dbReference>
<dbReference type="PANTHER" id="PTHR34107">
    <property type="entry name" value="SLL0198 PROTEIN-RELATED"/>
    <property type="match status" value="1"/>
</dbReference>
<evidence type="ECO:0000259" key="2">
    <source>
        <dbReference type="Pfam" id="PF05685"/>
    </source>
</evidence>
<dbReference type="InterPro" id="IPR008538">
    <property type="entry name" value="Uma2"/>
</dbReference>
<comment type="caution">
    <text evidence="3">The sequence shown here is derived from an EMBL/GenBank/DDBJ whole genome shotgun (WGS) entry which is preliminary data.</text>
</comment>
<name>A0A9X1B2K7_9GAMM</name>
<protein>
    <recommendedName>
        <fullName evidence="2">Putative restriction endonuclease domain-containing protein</fullName>
    </recommendedName>
</protein>
<evidence type="ECO:0000256" key="1">
    <source>
        <dbReference type="SAM" id="MobiDB-lite"/>
    </source>
</evidence>
<dbReference type="EMBL" id="NRRY01000003">
    <property type="protein sequence ID" value="MBK1617445.1"/>
    <property type="molecule type" value="Genomic_DNA"/>
</dbReference>
<evidence type="ECO:0000313" key="3">
    <source>
        <dbReference type="EMBL" id="MBK1617445.1"/>
    </source>
</evidence>
<organism evidence="3 4">
    <name type="scientific">Lamprobacter modestohalophilus</name>
    <dbReference type="NCBI Taxonomy" id="1064514"/>
    <lineage>
        <taxon>Bacteria</taxon>
        <taxon>Pseudomonadati</taxon>
        <taxon>Pseudomonadota</taxon>
        <taxon>Gammaproteobacteria</taxon>
        <taxon>Chromatiales</taxon>
        <taxon>Chromatiaceae</taxon>
        <taxon>Lamprobacter</taxon>
    </lineage>
</organism>
<dbReference type="InterPro" id="IPR011335">
    <property type="entry name" value="Restrct_endonuc-II-like"/>
</dbReference>
<proteinExistence type="predicted"/>
<evidence type="ECO:0000313" key="4">
    <source>
        <dbReference type="Proteomes" id="UP001138768"/>
    </source>
</evidence>
<dbReference type="CDD" id="cd06260">
    <property type="entry name" value="DUF820-like"/>
    <property type="match status" value="1"/>
</dbReference>
<dbReference type="AlphaFoldDB" id="A0A9X1B2K7"/>
<dbReference type="PANTHER" id="PTHR34107:SF7">
    <property type="entry name" value="SLR2092 PROTEIN"/>
    <property type="match status" value="1"/>
</dbReference>
<gene>
    <name evidence="3" type="ORF">CKO42_03035</name>
</gene>
<dbReference type="SUPFAM" id="SSF52980">
    <property type="entry name" value="Restriction endonuclease-like"/>
    <property type="match status" value="1"/>
</dbReference>
<dbReference type="Proteomes" id="UP001138768">
    <property type="component" value="Unassembled WGS sequence"/>
</dbReference>